<dbReference type="PANTHER" id="PTHR35370:SF1">
    <property type="entry name" value="TYPE VI SECRETION SYSTEM COMPONENT TSSF1"/>
    <property type="match status" value="1"/>
</dbReference>
<reference evidence="1 2" key="1">
    <citation type="submission" date="2016-03" db="EMBL/GenBank/DDBJ databases">
        <title>Photobacterium proteolyticum sp. nov. a protease producing bacterium isolated from ocean sediments of Laizhou Bay.</title>
        <authorList>
            <person name="Li Y."/>
        </authorList>
    </citation>
    <scope>NUCLEOTIDE SEQUENCE [LARGE SCALE GENOMIC DNA]</scope>
    <source>
        <strain evidence="1 2">R-40508</strain>
    </source>
</reference>
<dbReference type="Pfam" id="PF05947">
    <property type="entry name" value="T6SS_TssF"/>
    <property type="match status" value="1"/>
</dbReference>
<dbReference type="InterPro" id="IPR010272">
    <property type="entry name" value="T6SS_TssF"/>
</dbReference>
<gene>
    <name evidence="1" type="ORF">A3K86_19020</name>
</gene>
<keyword evidence="2" id="KW-1185">Reference proteome</keyword>
<accession>A0A178K1T4</accession>
<dbReference type="PANTHER" id="PTHR35370">
    <property type="entry name" value="CYTOPLASMIC PROTEIN-RELATED-RELATED"/>
    <property type="match status" value="1"/>
</dbReference>
<proteinExistence type="predicted"/>
<dbReference type="STRING" id="858640.A3K86_19020"/>
<comment type="caution">
    <text evidence="1">The sequence shown here is derived from an EMBL/GenBank/DDBJ whole genome shotgun (WGS) entry which is preliminary data.</text>
</comment>
<evidence type="ECO:0000313" key="1">
    <source>
        <dbReference type="EMBL" id="OAN11066.1"/>
    </source>
</evidence>
<protein>
    <submittedName>
        <fullName evidence="1">Type VI secretion system protein ImpG</fullName>
    </submittedName>
</protein>
<dbReference type="NCBIfam" id="TIGR03359">
    <property type="entry name" value="VI_chp_6"/>
    <property type="match status" value="1"/>
</dbReference>
<dbReference type="OrthoDB" id="9763676at2"/>
<dbReference type="EMBL" id="LVHF01000033">
    <property type="protein sequence ID" value="OAN11066.1"/>
    <property type="molecule type" value="Genomic_DNA"/>
</dbReference>
<evidence type="ECO:0000313" key="2">
    <source>
        <dbReference type="Proteomes" id="UP000078503"/>
    </source>
</evidence>
<dbReference type="AlphaFoldDB" id="A0A178K1T4"/>
<dbReference type="Proteomes" id="UP000078503">
    <property type="component" value="Unassembled WGS sequence"/>
</dbReference>
<sequence length="609" mass="69768">MSDDLLKYYNRELAYIRRMGAEYAEKYPKIAGRLRISDDQVEDPHASRIIEAFSLLTAQIRRSIDDNYPQLTEALIGQLYPDYHATIPPMSVIKLTSKDNVNVGFTVPKANTVELVADHFKRCQFQTCYQTQLWPFDLAGVQFENAPFTAPEAKFPKTARSVMKLNLACHDEEQILSEVDFSCLRFYLSGLPHLSYPLYQLLMRSLVGIAIVSRGESSQVKYISPKHVRATGFDEFQAVLPYGKQSFAGYRMLVEYFLLPEKYLFVELFDLDSAWFGDLEQADIYFYFDDVSDVMPKQLTSDNVLLGCTPIINLFEKQVEPIALDSVNYEYRITPSFNQSESNEVIRVESVKAYNWNNAEVDVVPFYRGEHPNYLSEHELYWNIRREDANWAGGFDEPGRETYIAVIDRLSHQFEPEEQDRWSLRIDTLCSNRNLAARLPFGGGQPKVFLGQQGDVFEQARCLFPPTEPVRPRLHDSTRWQLAKLLTLNSFSDQDSLSTLKETLRLYDFKASPQTKVLIDAIIGLKVTPATARVNQHGRVGFCHGSDIDITFSANDVQQSTIFMFSHVLAHFFAQYAAVNSFTRLRVWLQGQEQAFHEWPATAGGQVLL</sequence>
<name>A0A178K1T4_9GAMM</name>
<dbReference type="RefSeq" id="WP_068335114.1">
    <property type="nucleotide sequence ID" value="NZ_LVHF01000033.1"/>
</dbReference>
<dbReference type="PIRSF" id="PIRSF028304">
    <property type="entry name" value="UCP028304"/>
    <property type="match status" value="1"/>
</dbReference>
<organism evidence="1 2">
    <name type="scientific">Photobacterium jeanii</name>
    <dbReference type="NCBI Taxonomy" id="858640"/>
    <lineage>
        <taxon>Bacteria</taxon>
        <taxon>Pseudomonadati</taxon>
        <taxon>Pseudomonadota</taxon>
        <taxon>Gammaproteobacteria</taxon>
        <taxon>Vibrionales</taxon>
        <taxon>Vibrionaceae</taxon>
        <taxon>Photobacterium</taxon>
    </lineage>
</organism>